<dbReference type="InterPro" id="IPR009799">
    <property type="entry name" value="EthD_dom"/>
</dbReference>
<feature type="domain" description="EthD" evidence="1">
    <location>
        <begin position="11"/>
        <end position="89"/>
    </location>
</feature>
<dbReference type="RefSeq" id="WP_155366699.1">
    <property type="nucleotide sequence ID" value="NZ_CP043930.1"/>
</dbReference>
<keyword evidence="3" id="KW-1185">Reference proteome</keyword>
<dbReference type="GO" id="GO:0016491">
    <property type="term" value="F:oxidoreductase activity"/>
    <property type="evidence" value="ECO:0007669"/>
    <property type="project" value="InterPro"/>
</dbReference>
<proteinExistence type="predicted"/>
<dbReference type="InterPro" id="IPR011008">
    <property type="entry name" value="Dimeric_a/b-barrel"/>
</dbReference>
<dbReference type="Proteomes" id="UP000427281">
    <property type="component" value="Chromosome"/>
</dbReference>
<evidence type="ECO:0000259" key="1">
    <source>
        <dbReference type="Pfam" id="PF07110"/>
    </source>
</evidence>
<dbReference type="Pfam" id="PF07110">
    <property type="entry name" value="EthD"/>
    <property type="match status" value="1"/>
</dbReference>
<name>A0A6I6AHH6_9PLAN</name>
<evidence type="ECO:0000313" key="3">
    <source>
        <dbReference type="Proteomes" id="UP000427281"/>
    </source>
</evidence>
<dbReference type="PANTHER" id="PTHR40260">
    <property type="entry name" value="BLR8190 PROTEIN"/>
    <property type="match status" value="1"/>
</dbReference>
<gene>
    <name evidence="2" type="ORF">F1728_27215</name>
</gene>
<dbReference type="PANTHER" id="PTHR40260:SF2">
    <property type="entry name" value="BLR8190 PROTEIN"/>
    <property type="match status" value="1"/>
</dbReference>
<dbReference type="Gene3D" id="3.30.70.100">
    <property type="match status" value="1"/>
</dbReference>
<dbReference type="EMBL" id="CP043930">
    <property type="protein sequence ID" value="QGQ26144.1"/>
    <property type="molecule type" value="Genomic_DNA"/>
</dbReference>
<dbReference type="KEGG" id="gim:F1728_27215"/>
<dbReference type="SUPFAM" id="SSF54909">
    <property type="entry name" value="Dimeric alpha+beta barrel"/>
    <property type="match status" value="1"/>
</dbReference>
<evidence type="ECO:0000313" key="2">
    <source>
        <dbReference type="EMBL" id="QGQ26144.1"/>
    </source>
</evidence>
<accession>A0A6I6AHH6</accession>
<protein>
    <submittedName>
        <fullName evidence="2">EthD family reductase</fullName>
    </submittedName>
</protein>
<reference evidence="2 3" key="1">
    <citation type="submission" date="2019-09" db="EMBL/GenBank/DDBJ databases">
        <title>Gimesia benthica sp. nov., a novel bacterium isolated from deep-sea water of the Northwest Indian Ocean.</title>
        <authorList>
            <person name="Dai X."/>
        </authorList>
    </citation>
    <scope>NUCLEOTIDE SEQUENCE [LARGE SCALE GENOMIC DNA]</scope>
    <source>
        <strain evidence="2 3">E7</strain>
    </source>
</reference>
<organism evidence="2 3">
    <name type="scientific">Gimesia benthica</name>
    <dbReference type="NCBI Taxonomy" id="2608982"/>
    <lineage>
        <taxon>Bacteria</taxon>
        <taxon>Pseudomonadati</taxon>
        <taxon>Planctomycetota</taxon>
        <taxon>Planctomycetia</taxon>
        <taxon>Planctomycetales</taxon>
        <taxon>Planctomycetaceae</taxon>
        <taxon>Gimesia</taxon>
    </lineage>
</organism>
<dbReference type="AlphaFoldDB" id="A0A6I6AHH6"/>
<sequence>MYRLTVMYGHPEDPAEFDRYYREVHIPLARQMKGLTGWTIGKCMSAEAGNPPPYYLIVSLYAESATAMQHILESPEGQATIADVPTFATGGVMFMYDEEEVLIPVQLESP</sequence>
<dbReference type="NCBIfam" id="TIGR02118">
    <property type="entry name" value="EthD family reductase"/>
    <property type="match status" value="1"/>
</dbReference>